<evidence type="ECO:0000313" key="3">
    <source>
        <dbReference type="Proteomes" id="UP000314294"/>
    </source>
</evidence>
<organism evidence="2 3">
    <name type="scientific">Liparis tanakae</name>
    <name type="common">Tanaka's snailfish</name>
    <dbReference type="NCBI Taxonomy" id="230148"/>
    <lineage>
        <taxon>Eukaryota</taxon>
        <taxon>Metazoa</taxon>
        <taxon>Chordata</taxon>
        <taxon>Craniata</taxon>
        <taxon>Vertebrata</taxon>
        <taxon>Euteleostomi</taxon>
        <taxon>Actinopterygii</taxon>
        <taxon>Neopterygii</taxon>
        <taxon>Teleostei</taxon>
        <taxon>Neoteleostei</taxon>
        <taxon>Acanthomorphata</taxon>
        <taxon>Eupercaria</taxon>
        <taxon>Perciformes</taxon>
        <taxon>Cottioidei</taxon>
        <taxon>Cottales</taxon>
        <taxon>Liparidae</taxon>
        <taxon>Liparis</taxon>
    </lineage>
</organism>
<name>A0A4Z2JA38_9TELE</name>
<dbReference type="Proteomes" id="UP000314294">
    <property type="component" value="Unassembled WGS sequence"/>
</dbReference>
<evidence type="ECO:0000313" key="2">
    <source>
        <dbReference type="EMBL" id="TNN87215.1"/>
    </source>
</evidence>
<feature type="region of interest" description="Disordered" evidence="1">
    <location>
        <begin position="59"/>
        <end position="86"/>
    </location>
</feature>
<proteinExistence type="predicted"/>
<keyword evidence="3" id="KW-1185">Reference proteome</keyword>
<reference evidence="2 3" key="1">
    <citation type="submission" date="2019-03" db="EMBL/GenBank/DDBJ databases">
        <title>First draft genome of Liparis tanakae, snailfish: a comprehensive survey of snailfish specific genes.</title>
        <authorList>
            <person name="Kim W."/>
            <person name="Song I."/>
            <person name="Jeong J.-H."/>
            <person name="Kim D."/>
            <person name="Kim S."/>
            <person name="Ryu S."/>
            <person name="Song J.Y."/>
            <person name="Lee S.K."/>
        </authorList>
    </citation>
    <scope>NUCLEOTIDE SEQUENCE [LARGE SCALE GENOMIC DNA]</scope>
    <source>
        <tissue evidence="2">Muscle</tissue>
    </source>
</reference>
<evidence type="ECO:0000256" key="1">
    <source>
        <dbReference type="SAM" id="MobiDB-lite"/>
    </source>
</evidence>
<accession>A0A4Z2JA38</accession>
<comment type="caution">
    <text evidence="2">The sequence shown here is derived from an EMBL/GenBank/DDBJ whole genome shotgun (WGS) entry which is preliminary data.</text>
</comment>
<feature type="compositionally biased region" description="Basic and acidic residues" evidence="1">
    <location>
        <begin position="59"/>
        <end position="71"/>
    </location>
</feature>
<dbReference type="AlphaFoldDB" id="A0A4Z2JA38"/>
<gene>
    <name evidence="2" type="ORF">EYF80_002417</name>
</gene>
<protein>
    <submittedName>
        <fullName evidence="2">Uncharacterized protein</fullName>
    </submittedName>
</protein>
<dbReference type="EMBL" id="SRLO01000011">
    <property type="protein sequence ID" value="TNN87215.1"/>
    <property type="molecule type" value="Genomic_DNA"/>
</dbReference>
<sequence>MMMAKRRPARIQAADWHYVTSPVVHGANNKNKGPKTAKYQREKLTCSFAFLRRHTERERAVRADSAGDRKHVVTPPDSPRQCGQHWPLRKTGTLQLAAGQR</sequence>